<keyword evidence="1" id="KW-0812">Transmembrane</keyword>
<keyword evidence="1" id="KW-0472">Membrane</keyword>
<dbReference type="Proteomes" id="UP000642910">
    <property type="component" value="Unassembled WGS sequence"/>
</dbReference>
<dbReference type="InterPro" id="IPR041916">
    <property type="entry name" value="Anti_sigma_zinc_sf"/>
</dbReference>
<name>A0ABS0F6G4_9BACL</name>
<dbReference type="EMBL" id="JADPKZ010000048">
    <property type="protein sequence ID" value="MBF8378895.1"/>
    <property type="molecule type" value="Genomic_DNA"/>
</dbReference>
<evidence type="ECO:0000313" key="2">
    <source>
        <dbReference type="EMBL" id="MBF8378895.1"/>
    </source>
</evidence>
<sequence length="171" mass="19641">MGYGFRQEGENHLDNPSICSYCVDYALNELKDELVKKRFERHLATCPACRRDVAEFRELITMFQPKEPADDEQASKKATARSAQIIEFPMRPKANFQSSSAKRYMRRRRLTAISLSAALLLMSFVSLAGDHGRYSKALGSAAWHRISHVSRAIVHRGEEITDKWHWKKSLL</sequence>
<keyword evidence="3" id="KW-1185">Reference proteome</keyword>
<reference evidence="2 3" key="1">
    <citation type="submission" date="2020-11" db="EMBL/GenBank/DDBJ databases">
        <title>Genomic insight of Alicyclobacillus mali FL 18 reveals a new arsenic-resistant strain, with potential in environmental biotechnology.</title>
        <authorList>
            <person name="Fiorentino G."/>
            <person name="Gallo G."/>
            <person name="Aulitto M."/>
        </authorList>
    </citation>
    <scope>NUCLEOTIDE SEQUENCE [LARGE SCALE GENOMIC DNA]</scope>
    <source>
        <strain evidence="2 3">FL 18</strain>
    </source>
</reference>
<evidence type="ECO:0000313" key="3">
    <source>
        <dbReference type="Proteomes" id="UP000642910"/>
    </source>
</evidence>
<protein>
    <submittedName>
        <fullName evidence="2">Zf-HC2 domain-containing protein</fullName>
    </submittedName>
</protein>
<organism evidence="2 3">
    <name type="scientific">Alicyclobacillus mali</name>
    <name type="common">ex Roth et al. 2021</name>
    <dbReference type="NCBI Taxonomy" id="1123961"/>
    <lineage>
        <taxon>Bacteria</taxon>
        <taxon>Bacillati</taxon>
        <taxon>Bacillota</taxon>
        <taxon>Bacilli</taxon>
        <taxon>Bacillales</taxon>
        <taxon>Alicyclobacillaceae</taxon>
        <taxon>Alicyclobacillus</taxon>
    </lineage>
</organism>
<dbReference type="Gene3D" id="1.10.10.1320">
    <property type="entry name" value="Anti-sigma factor, zinc-finger domain"/>
    <property type="match status" value="1"/>
</dbReference>
<keyword evidence="1" id="KW-1133">Transmembrane helix</keyword>
<accession>A0ABS0F6G4</accession>
<comment type="caution">
    <text evidence="2">The sequence shown here is derived from an EMBL/GenBank/DDBJ whole genome shotgun (WGS) entry which is preliminary data.</text>
</comment>
<proteinExistence type="predicted"/>
<feature type="transmembrane region" description="Helical" evidence="1">
    <location>
        <begin position="110"/>
        <end position="129"/>
    </location>
</feature>
<evidence type="ECO:0000256" key="1">
    <source>
        <dbReference type="SAM" id="Phobius"/>
    </source>
</evidence>
<gene>
    <name evidence="2" type="ORF">IW967_13645</name>
</gene>